<dbReference type="AlphaFoldDB" id="A0AAP0MBW1"/>
<dbReference type="InterPro" id="IPR001471">
    <property type="entry name" value="AP2/ERF_dom"/>
</dbReference>
<evidence type="ECO:0000256" key="2">
    <source>
        <dbReference type="ARBA" id="ARBA00023015"/>
    </source>
</evidence>
<reference evidence="9 10" key="1">
    <citation type="submission" date="2024-05" db="EMBL/GenBank/DDBJ databases">
        <title>Haplotype-resolved chromosome-level genome assembly of Huyou (Citrus changshanensis).</title>
        <authorList>
            <person name="Miao C."/>
            <person name="Chen W."/>
            <person name="Wu Y."/>
            <person name="Wang L."/>
            <person name="Zhao S."/>
            <person name="Grierson D."/>
            <person name="Xu C."/>
            <person name="Chen K."/>
        </authorList>
    </citation>
    <scope>NUCLEOTIDE SEQUENCE [LARGE SCALE GENOMIC DNA]</scope>
    <source>
        <strain evidence="9">01-14</strain>
        <tissue evidence="9">Leaf</tissue>
    </source>
</reference>
<evidence type="ECO:0000256" key="1">
    <source>
        <dbReference type="ARBA" id="ARBA00004123"/>
    </source>
</evidence>
<dbReference type="PANTHER" id="PTHR31190:SF274">
    <property type="entry name" value="ETHYLENE-RESPONSIVE TRANSCRIPTION FACTOR 13"/>
    <property type="match status" value="1"/>
</dbReference>
<dbReference type="PRINTS" id="PR00367">
    <property type="entry name" value="ETHRSPELEMNT"/>
</dbReference>
<sequence>MEDCKALHDTVKEGWISFDQLDGKSTPQAQASGFRLQKAATMTREIHVRVNYRGVRKRPWGKFAAEIRDREKNGSRLWLGTYDTPEGAALAYDRAAFKMRGSKAKLNFPSLIASNVEPQPHGITKKDMPSSSSSSSITAD</sequence>
<dbReference type="GO" id="GO:0003700">
    <property type="term" value="F:DNA-binding transcription factor activity"/>
    <property type="evidence" value="ECO:0007669"/>
    <property type="project" value="InterPro"/>
</dbReference>
<feature type="compositionally biased region" description="Low complexity" evidence="7">
    <location>
        <begin position="130"/>
        <end position="140"/>
    </location>
</feature>
<dbReference type="GO" id="GO:0003677">
    <property type="term" value="F:DNA binding"/>
    <property type="evidence" value="ECO:0007669"/>
    <property type="project" value="UniProtKB-KW"/>
</dbReference>
<keyword evidence="10" id="KW-1185">Reference proteome</keyword>
<feature type="domain" description="AP2/ERF" evidence="8">
    <location>
        <begin position="51"/>
        <end position="109"/>
    </location>
</feature>
<evidence type="ECO:0000313" key="10">
    <source>
        <dbReference type="Proteomes" id="UP001428341"/>
    </source>
</evidence>
<accession>A0AAP0MBW1</accession>
<dbReference type="SUPFAM" id="SSF54171">
    <property type="entry name" value="DNA-binding domain"/>
    <property type="match status" value="1"/>
</dbReference>
<dbReference type="Proteomes" id="UP001428341">
    <property type="component" value="Unassembled WGS sequence"/>
</dbReference>
<dbReference type="GO" id="GO:0005634">
    <property type="term" value="C:nucleus"/>
    <property type="evidence" value="ECO:0007669"/>
    <property type="project" value="UniProtKB-SubCell"/>
</dbReference>
<feature type="region of interest" description="Disordered" evidence="7">
    <location>
        <begin position="114"/>
        <end position="140"/>
    </location>
</feature>
<evidence type="ECO:0000256" key="6">
    <source>
        <dbReference type="ARBA" id="ARBA00024343"/>
    </source>
</evidence>
<comment type="caution">
    <text evidence="9">The sequence shown here is derived from an EMBL/GenBank/DDBJ whole genome shotgun (WGS) entry which is preliminary data.</text>
</comment>
<keyword evidence="2" id="KW-0805">Transcription regulation</keyword>
<comment type="subcellular location">
    <subcellularLocation>
        <location evidence="1">Nucleus</location>
    </subcellularLocation>
</comment>
<dbReference type="InterPro" id="IPR016177">
    <property type="entry name" value="DNA-bd_dom_sf"/>
</dbReference>
<name>A0AAP0MBW1_9ROSI</name>
<proteinExistence type="inferred from homology"/>
<comment type="similarity">
    <text evidence="6">Belongs to the AP2/ERF transcription factor family. ERF subfamily.</text>
</comment>
<dbReference type="PANTHER" id="PTHR31190">
    <property type="entry name" value="DNA-BINDING DOMAIN"/>
    <property type="match status" value="1"/>
</dbReference>
<dbReference type="Pfam" id="PF00847">
    <property type="entry name" value="AP2"/>
    <property type="match status" value="1"/>
</dbReference>
<evidence type="ECO:0000256" key="4">
    <source>
        <dbReference type="ARBA" id="ARBA00023163"/>
    </source>
</evidence>
<organism evidence="9 10">
    <name type="scientific">Citrus x changshan-huyou</name>
    <dbReference type="NCBI Taxonomy" id="2935761"/>
    <lineage>
        <taxon>Eukaryota</taxon>
        <taxon>Viridiplantae</taxon>
        <taxon>Streptophyta</taxon>
        <taxon>Embryophyta</taxon>
        <taxon>Tracheophyta</taxon>
        <taxon>Spermatophyta</taxon>
        <taxon>Magnoliopsida</taxon>
        <taxon>eudicotyledons</taxon>
        <taxon>Gunneridae</taxon>
        <taxon>Pentapetalae</taxon>
        <taxon>rosids</taxon>
        <taxon>malvids</taxon>
        <taxon>Sapindales</taxon>
        <taxon>Rutaceae</taxon>
        <taxon>Aurantioideae</taxon>
        <taxon>Citrus</taxon>
    </lineage>
</organism>
<evidence type="ECO:0000256" key="7">
    <source>
        <dbReference type="SAM" id="MobiDB-lite"/>
    </source>
</evidence>
<protein>
    <recommendedName>
        <fullName evidence="8">AP2/ERF domain-containing protein</fullName>
    </recommendedName>
</protein>
<evidence type="ECO:0000313" key="9">
    <source>
        <dbReference type="EMBL" id="KAK9202569.1"/>
    </source>
</evidence>
<dbReference type="PROSITE" id="PS51032">
    <property type="entry name" value="AP2_ERF"/>
    <property type="match status" value="1"/>
</dbReference>
<keyword evidence="3" id="KW-0238">DNA-binding</keyword>
<evidence type="ECO:0000259" key="8">
    <source>
        <dbReference type="PROSITE" id="PS51032"/>
    </source>
</evidence>
<evidence type="ECO:0000256" key="3">
    <source>
        <dbReference type="ARBA" id="ARBA00023125"/>
    </source>
</evidence>
<dbReference type="InterPro" id="IPR044808">
    <property type="entry name" value="ERF_plant"/>
</dbReference>
<dbReference type="SMART" id="SM00380">
    <property type="entry name" value="AP2"/>
    <property type="match status" value="1"/>
</dbReference>
<dbReference type="Gene3D" id="3.30.730.10">
    <property type="entry name" value="AP2/ERF domain"/>
    <property type="match status" value="1"/>
</dbReference>
<dbReference type="GO" id="GO:0009873">
    <property type="term" value="P:ethylene-activated signaling pathway"/>
    <property type="evidence" value="ECO:0007669"/>
    <property type="project" value="InterPro"/>
</dbReference>
<dbReference type="FunFam" id="3.30.730.10:FF:000001">
    <property type="entry name" value="Ethylene-responsive transcription factor 2"/>
    <property type="match status" value="1"/>
</dbReference>
<dbReference type="CDD" id="cd00018">
    <property type="entry name" value="AP2"/>
    <property type="match status" value="1"/>
</dbReference>
<keyword evidence="5" id="KW-0539">Nucleus</keyword>
<gene>
    <name evidence="9" type="ORF">WN944_017780</name>
</gene>
<evidence type="ECO:0000256" key="5">
    <source>
        <dbReference type="ARBA" id="ARBA00023242"/>
    </source>
</evidence>
<keyword evidence="4" id="KW-0804">Transcription</keyword>
<dbReference type="EMBL" id="JBCGBO010000005">
    <property type="protein sequence ID" value="KAK9202569.1"/>
    <property type="molecule type" value="Genomic_DNA"/>
</dbReference>
<dbReference type="InterPro" id="IPR036955">
    <property type="entry name" value="AP2/ERF_dom_sf"/>
</dbReference>